<dbReference type="EMBL" id="PFAR01000044">
    <property type="protein sequence ID" value="PIR92904.1"/>
    <property type="molecule type" value="Genomic_DNA"/>
</dbReference>
<dbReference type="PANTHER" id="PTHR43179">
    <property type="entry name" value="RHAMNOSYLTRANSFERASE WBBL"/>
    <property type="match status" value="1"/>
</dbReference>
<dbReference type="InterPro" id="IPR001173">
    <property type="entry name" value="Glyco_trans_2-like"/>
</dbReference>
<gene>
    <name evidence="2" type="ORF">COT99_03605</name>
</gene>
<evidence type="ECO:0000259" key="1">
    <source>
        <dbReference type="Pfam" id="PF00535"/>
    </source>
</evidence>
<name>A0A2H0V1D5_9BACT</name>
<feature type="domain" description="Glycosyltransferase 2-like" evidence="1">
    <location>
        <begin position="4"/>
        <end position="142"/>
    </location>
</feature>
<comment type="caution">
    <text evidence="2">The sequence shown here is derived from an EMBL/GenBank/DDBJ whole genome shotgun (WGS) entry which is preliminary data.</text>
</comment>
<dbReference type="Proteomes" id="UP000228626">
    <property type="component" value="Unassembled WGS sequence"/>
</dbReference>
<dbReference type="Gene3D" id="3.90.550.10">
    <property type="entry name" value="Spore Coat Polysaccharide Biosynthesis Protein SpsA, Chain A"/>
    <property type="match status" value="1"/>
</dbReference>
<organism evidence="2 3">
    <name type="scientific">Candidatus Falkowbacteria bacterium CG10_big_fil_rev_8_21_14_0_10_43_10</name>
    <dbReference type="NCBI Taxonomy" id="1974567"/>
    <lineage>
        <taxon>Bacteria</taxon>
        <taxon>Candidatus Falkowiibacteriota</taxon>
    </lineage>
</organism>
<sequence>MDISFIILNYKTKGLVKNCLTSIIESDPGSLNYEIIVVDNASGDGIKEMLKENFSGIKFIQSGKNFGFGGGNNLGIENARGKYLALLNPDIMLLDDSFLKIFNFMESNPGVGIAGPKLVNPDGSPQYTRCRFPELLIPIYRRTPLQNLKKVQGKLDNYLTKDQNYNAISRADWVYGACLFIRKEALNKCGLFDQRFFLGFEDTDLCRRMWNSGYEVWYYPEAALVHYPHRFSGDRNWIFGLFDSKIRIHIQSWIKYFWKYKKVFTIN</sequence>
<protein>
    <recommendedName>
        <fullName evidence="1">Glycosyltransferase 2-like domain-containing protein</fullName>
    </recommendedName>
</protein>
<dbReference type="InterPro" id="IPR029044">
    <property type="entry name" value="Nucleotide-diphossugar_trans"/>
</dbReference>
<dbReference type="AlphaFoldDB" id="A0A2H0V1D5"/>
<dbReference type="CDD" id="cd04186">
    <property type="entry name" value="GT_2_like_c"/>
    <property type="match status" value="1"/>
</dbReference>
<reference evidence="3" key="1">
    <citation type="submission" date="2017-09" db="EMBL/GenBank/DDBJ databases">
        <title>Depth-based differentiation of microbial function through sediment-hosted aquifers and enrichment of novel symbionts in the deep terrestrial subsurface.</title>
        <authorList>
            <person name="Probst A.J."/>
            <person name="Ladd B."/>
            <person name="Jarett J.K."/>
            <person name="Geller-Mcgrath D.E."/>
            <person name="Sieber C.M.K."/>
            <person name="Emerson J.B."/>
            <person name="Anantharaman K."/>
            <person name="Thomas B.C."/>
            <person name="Malmstrom R."/>
            <person name="Stieglmeier M."/>
            <person name="Klingl A."/>
            <person name="Woyke T."/>
            <person name="Ryan C.M."/>
            <person name="Banfield J.F."/>
        </authorList>
    </citation>
    <scope>NUCLEOTIDE SEQUENCE [LARGE SCALE GENOMIC DNA]</scope>
</reference>
<dbReference type="PANTHER" id="PTHR43179:SF7">
    <property type="entry name" value="RHAMNOSYLTRANSFERASE WBBL"/>
    <property type="match status" value="1"/>
</dbReference>
<accession>A0A2H0V1D5</accession>
<proteinExistence type="predicted"/>
<dbReference type="Pfam" id="PF00535">
    <property type="entry name" value="Glycos_transf_2"/>
    <property type="match status" value="1"/>
</dbReference>
<dbReference type="SUPFAM" id="SSF53448">
    <property type="entry name" value="Nucleotide-diphospho-sugar transferases"/>
    <property type="match status" value="1"/>
</dbReference>
<evidence type="ECO:0000313" key="2">
    <source>
        <dbReference type="EMBL" id="PIR92904.1"/>
    </source>
</evidence>
<evidence type="ECO:0000313" key="3">
    <source>
        <dbReference type="Proteomes" id="UP000228626"/>
    </source>
</evidence>